<sequence>MSELGNYLKENREEKQLSLDDLQQRTKIQKRYLVAIEEGNFDTLPGIFYARAFVKTYAEAVGLNAEEVLTTYKNELPSPQSESVDLPSRAERVKPPKQKAPAKSGNRSLGTILVPILIVIVLALIVYFVWTAGDSSNTDNTAEEPQEGSSYDGPTADEDEADNDEGDVTGEDEAQGDEEANSDTEDNGADPELVLENEDATTKTYTLTNADSFDSLLIEMNDEGTYVELRENEGSGTVEQNYPPFNEDFEPDVTDLESLYVRIGFGAEVDTFTVNGLEIDLLDTSSVQVIEVLLESENE</sequence>
<dbReference type="InterPro" id="IPR010982">
    <property type="entry name" value="Lambda_DNA-bd_dom_sf"/>
</dbReference>
<accession>A0ABU6NGC7</accession>
<dbReference type="RefSeq" id="WP_060704019.1">
    <property type="nucleotide sequence ID" value="NZ_JAROAS010000006.1"/>
</dbReference>
<evidence type="ECO:0000313" key="4">
    <source>
        <dbReference type="Proteomes" id="UP001341820"/>
    </source>
</evidence>
<keyword evidence="2" id="KW-1133">Transmembrane helix</keyword>
<feature type="compositionally biased region" description="Acidic residues" evidence="1">
    <location>
        <begin position="155"/>
        <end position="192"/>
    </location>
</feature>
<feature type="region of interest" description="Disordered" evidence="1">
    <location>
        <begin position="76"/>
        <end position="105"/>
    </location>
</feature>
<proteinExistence type="predicted"/>
<dbReference type="PANTHER" id="PTHR34475">
    <property type="match status" value="1"/>
</dbReference>
<keyword evidence="4" id="KW-1185">Reference proteome</keyword>
<dbReference type="EMBL" id="JAROAS010000006">
    <property type="protein sequence ID" value="MED4127233.1"/>
    <property type="molecule type" value="Genomic_DNA"/>
</dbReference>
<feature type="transmembrane region" description="Helical" evidence="2">
    <location>
        <begin position="109"/>
        <end position="130"/>
    </location>
</feature>
<keyword evidence="2" id="KW-0812">Transmembrane</keyword>
<name>A0ABU6NGC7_9BACI</name>
<dbReference type="Proteomes" id="UP001341820">
    <property type="component" value="Unassembled WGS sequence"/>
</dbReference>
<gene>
    <name evidence="3" type="ORF">P5F74_03695</name>
</gene>
<comment type="caution">
    <text evidence="3">The sequence shown here is derived from an EMBL/GenBank/DDBJ whole genome shotgun (WGS) entry which is preliminary data.</text>
</comment>
<dbReference type="InterPro" id="IPR050400">
    <property type="entry name" value="Bact_Cytoskel_RodZ"/>
</dbReference>
<reference evidence="3 4" key="1">
    <citation type="submission" date="2023-03" db="EMBL/GenBank/DDBJ databases">
        <title>Bacillus Genome Sequencing.</title>
        <authorList>
            <person name="Dunlap C."/>
        </authorList>
    </citation>
    <scope>NUCLEOTIDE SEQUENCE [LARGE SCALE GENOMIC DNA]</scope>
    <source>
        <strain evidence="3 4">B-4107</strain>
    </source>
</reference>
<dbReference type="Pfam" id="PF13413">
    <property type="entry name" value="HTH_25"/>
    <property type="match status" value="1"/>
</dbReference>
<dbReference type="InterPro" id="IPR001387">
    <property type="entry name" value="Cro/C1-type_HTH"/>
</dbReference>
<organism evidence="3 4">
    <name type="scientific">Shouchella miscanthi</name>
    <dbReference type="NCBI Taxonomy" id="2598861"/>
    <lineage>
        <taxon>Bacteria</taxon>
        <taxon>Bacillati</taxon>
        <taxon>Bacillota</taxon>
        <taxon>Bacilli</taxon>
        <taxon>Bacillales</taxon>
        <taxon>Bacillaceae</taxon>
        <taxon>Shouchella</taxon>
    </lineage>
</organism>
<feature type="region of interest" description="Disordered" evidence="1">
    <location>
        <begin position="135"/>
        <end position="192"/>
    </location>
</feature>
<keyword evidence="2" id="KW-0472">Membrane</keyword>
<dbReference type="CDD" id="cd00093">
    <property type="entry name" value="HTH_XRE"/>
    <property type="match status" value="1"/>
</dbReference>
<dbReference type="Gene3D" id="1.10.260.40">
    <property type="entry name" value="lambda repressor-like DNA-binding domains"/>
    <property type="match status" value="1"/>
</dbReference>
<protein>
    <submittedName>
        <fullName evidence="3">Helix-turn-helix domain-containing protein</fullName>
    </submittedName>
</protein>
<evidence type="ECO:0000256" key="1">
    <source>
        <dbReference type="SAM" id="MobiDB-lite"/>
    </source>
</evidence>
<evidence type="ECO:0000256" key="2">
    <source>
        <dbReference type="SAM" id="Phobius"/>
    </source>
</evidence>
<dbReference type="SUPFAM" id="SSF47413">
    <property type="entry name" value="lambda repressor-like DNA-binding domains"/>
    <property type="match status" value="1"/>
</dbReference>
<evidence type="ECO:0000313" key="3">
    <source>
        <dbReference type="EMBL" id="MED4127233.1"/>
    </source>
</evidence>
<dbReference type="PANTHER" id="PTHR34475:SF1">
    <property type="entry name" value="CYTOSKELETON PROTEIN RODZ"/>
    <property type="match status" value="1"/>
</dbReference>